<name>A0A6I4SVN6_9SPHN</name>
<evidence type="ECO:0000313" key="2">
    <source>
        <dbReference type="Proteomes" id="UP000433652"/>
    </source>
</evidence>
<dbReference type="AlphaFoldDB" id="A0A6I4SVN6"/>
<reference evidence="1 2" key="1">
    <citation type="submission" date="2019-12" db="EMBL/GenBank/DDBJ databases">
        <title>Genomic-based taxomic classification of the family Erythrobacteraceae.</title>
        <authorList>
            <person name="Xu L."/>
        </authorList>
    </citation>
    <scope>NUCLEOTIDE SEQUENCE [LARGE SCALE GENOMIC DNA]</scope>
    <source>
        <strain evidence="1 2">MCCC 1K01500</strain>
    </source>
</reference>
<organism evidence="1 2">
    <name type="scientific">Croceibacterium salegens</name>
    <dbReference type="NCBI Taxonomy" id="1737568"/>
    <lineage>
        <taxon>Bacteria</taxon>
        <taxon>Pseudomonadati</taxon>
        <taxon>Pseudomonadota</taxon>
        <taxon>Alphaproteobacteria</taxon>
        <taxon>Sphingomonadales</taxon>
        <taxon>Erythrobacteraceae</taxon>
        <taxon>Croceibacterium</taxon>
    </lineage>
</organism>
<proteinExistence type="predicted"/>
<dbReference type="Proteomes" id="UP000433652">
    <property type="component" value="Unassembled WGS sequence"/>
</dbReference>
<accession>A0A6I4SVN6</accession>
<protein>
    <submittedName>
        <fullName evidence="1">DUF3237 family protein</fullName>
    </submittedName>
</protein>
<evidence type="ECO:0000313" key="1">
    <source>
        <dbReference type="EMBL" id="MXO59943.1"/>
    </source>
</evidence>
<gene>
    <name evidence="1" type="ORF">GRI89_10370</name>
</gene>
<dbReference type="EMBL" id="WTYM01000042">
    <property type="protein sequence ID" value="MXO59943.1"/>
    <property type="molecule type" value="Genomic_DNA"/>
</dbReference>
<dbReference type="Pfam" id="PF11578">
    <property type="entry name" value="DUF3237"/>
    <property type="match status" value="1"/>
</dbReference>
<dbReference type="RefSeq" id="WP_159794871.1">
    <property type="nucleotide sequence ID" value="NZ_WTYM01000042.1"/>
</dbReference>
<dbReference type="Gene3D" id="2.40.160.20">
    <property type="match status" value="1"/>
</dbReference>
<comment type="caution">
    <text evidence="1">The sequence shown here is derived from an EMBL/GenBank/DDBJ whole genome shotgun (WGS) entry which is preliminary data.</text>
</comment>
<keyword evidence="2" id="KW-1185">Reference proteome</keyword>
<sequence length="153" mass="16856">MGPREFSVPADHNAEFIGELGFEPAFSVTIKHDPAVVIGGPKGERIYRKVTGGTVKGKINGTFYPDGTGEYSLGRSDGVIDINAHLLMRDENGEWIYLYNTGYLRPDGYYRVTSWVDADVRGKHGWVLGLFFIGSGKLAADGRSTTIDFYEVT</sequence>
<dbReference type="OrthoDB" id="7605293at2"/>